<dbReference type="EMBL" id="JBBNAG010000007">
    <property type="protein sequence ID" value="KAK9119380.1"/>
    <property type="molecule type" value="Genomic_DNA"/>
</dbReference>
<accession>A0AAP0NVP9</accession>
<sequence>MQLLCGSHNLSNEDKNCFSVCGCCITKQLSIFFFNKISVFVLQAHASSNRFSTPLKSIFFSFNVSTLCTPLRCSSL</sequence>
<dbReference type="AlphaFoldDB" id="A0AAP0NVP9"/>
<proteinExistence type="predicted"/>
<organism evidence="1 2">
    <name type="scientific">Stephania cephalantha</name>
    <dbReference type="NCBI Taxonomy" id="152367"/>
    <lineage>
        <taxon>Eukaryota</taxon>
        <taxon>Viridiplantae</taxon>
        <taxon>Streptophyta</taxon>
        <taxon>Embryophyta</taxon>
        <taxon>Tracheophyta</taxon>
        <taxon>Spermatophyta</taxon>
        <taxon>Magnoliopsida</taxon>
        <taxon>Ranunculales</taxon>
        <taxon>Menispermaceae</taxon>
        <taxon>Menispermoideae</taxon>
        <taxon>Cissampelideae</taxon>
        <taxon>Stephania</taxon>
    </lineage>
</organism>
<name>A0AAP0NVP9_9MAGN</name>
<protein>
    <submittedName>
        <fullName evidence="1">Uncharacterized protein</fullName>
    </submittedName>
</protein>
<evidence type="ECO:0000313" key="2">
    <source>
        <dbReference type="Proteomes" id="UP001419268"/>
    </source>
</evidence>
<comment type="caution">
    <text evidence="1">The sequence shown here is derived from an EMBL/GenBank/DDBJ whole genome shotgun (WGS) entry which is preliminary data.</text>
</comment>
<gene>
    <name evidence="1" type="ORF">Scep_017473</name>
</gene>
<reference evidence="1 2" key="1">
    <citation type="submission" date="2024-01" db="EMBL/GenBank/DDBJ databases">
        <title>Genome assemblies of Stephania.</title>
        <authorList>
            <person name="Yang L."/>
        </authorList>
    </citation>
    <scope>NUCLEOTIDE SEQUENCE [LARGE SCALE GENOMIC DNA]</scope>
    <source>
        <strain evidence="1">JXDWG</strain>
        <tissue evidence="1">Leaf</tissue>
    </source>
</reference>
<keyword evidence="2" id="KW-1185">Reference proteome</keyword>
<evidence type="ECO:0000313" key="1">
    <source>
        <dbReference type="EMBL" id="KAK9119380.1"/>
    </source>
</evidence>
<dbReference type="Proteomes" id="UP001419268">
    <property type="component" value="Unassembled WGS sequence"/>
</dbReference>